<evidence type="ECO:0000256" key="2">
    <source>
        <dbReference type="ARBA" id="ARBA00022857"/>
    </source>
</evidence>
<proteinExistence type="inferred from homology"/>
<dbReference type="SUPFAM" id="SSF51735">
    <property type="entry name" value="NAD(P)-binding Rossmann-fold domains"/>
    <property type="match status" value="1"/>
</dbReference>
<dbReference type="Proteomes" id="UP000516660">
    <property type="component" value="Chromosome"/>
</dbReference>
<evidence type="ECO:0000256" key="1">
    <source>
        <dbReference type="ARBA" id="ARBA00006328"/>
    </source>
</evidence>
<dbReference type="InterPro" id="IPR051164">
    <property type="entry name" value="NmrA-like_oxidored"/>
</dbReference>
<evidence type="ECO:0000313" key="5">
    <source>
        <dbReference type="Proteomes" id="UP000516660"/>
    </source>
</evidence>
<reference evidence="4 5" key="1">
    <citation type="submission" date="2020-08" db="EMBL/GenBank/DDBJ databases">
        <title>Description of Clavibacter zhangzhiyonge sp. nov., a phytopathogenic actinobacterium isolated from barley seeds, causing leaf brown spot and decline.</title>
        <authorList>
            <person name="Tian Q."/>
            <person name="Chuan J."/>
            <person name="Zhao W."/>
            <person name="Li X."/>
        </authorList>
    </citation>
    <scope>NUCLEOTIDE SEQUENCE [LARGE SCALE GENOMIC DNA]</scope>
    <source>
        <strain evidence="4 5">DM1</strain>
    </source>
</reference>
<evidence type="ECO:0000313" key="4">
    <source>
        <dbReference type="EMBL" id="QOD42654.1"/>
    </source>
</evidence>
<protein>
    <submittedName>
        <fullName evidence="4">NAD(P)H-binding protein</fullName>
    </submittedName>
</protein>
<name>A0A7L7YYX9_9MICO</name>
<dbReference type="EMBL" id="CP061274">
    <property type="protein sequence ID" value="QOD42654.1"/>
    <property type="molecule type" value="Genomic_DNA"/>
</dbReference>
<dbReference type="Pfam" id="PF05368">
    <property type="entry name" value="NmrA"/>
    <property type="match status" value="1"/>
</dbReference>
<feature type="domain" description="NmrA-like" evidence="3">
    <location>
        <begin position="4"/>
        <end position="274"/>
    </location>
</feature>
<evidence type="ECO:0000259" key="3">
    <source>
        <dbReference type="Pfam" id="PF05368"/>
    </source>
</evidence>
<dbReference type="KEGG" id="czh:H9X71_08335"/>
<dbReference type="PANTHER" id="PTHR42748:SF7">
    <property type="entry name" value="NMRA LIKE REDOX SENSOR 1-RELATED"/>
    <property type="match status" value="1"/>
</dbReference>
<dbReference type="AlphaFoldDB" id="A0A7L7YYX9"/>
<accession>A0A7L7YYX9</accession>
<sequence>MTYIIHGATGAQGAPVAAALLRSGKTVTAAIRTPGAYTAGPAVAVDAADVDSLVAAYMGAEGVFVHLALGSPTQQLEHAQTIVAAVDRARPARVVFSTSGYLLGETDDSPHGVLARGLAATGVSTAVLAPRLYLENLLLSPVIASVREQAVLPYPIRDDFRVSWSSHLDVADAAVRLFERIDVTGVVAVGALPGLLGEDLAVGFTRYFGKDVVFHAQTPDEFGAMTIPLFGEQGMTPVIDSYRWRATQPDELIEEARSAQVLLDLSPRSVEEWLQDLDS</sequence>
<keyword evidence="2" id="KW-0521">NADP</keyword>
<dbReference type="InterPro" id="IPR036291">
    <property type="entry name" value="NAD(P)-bd_dom_sf"/>
</dbReference>
<organism evidence="4 5">
    <name type="scientific">Clavibacter zhangzhiyongii</name>
    <dbReference type="NCBI Taxonomy" id="2768071"/>
    <lineage>
        <taxon>Bacteria</taxon>
        <taxon>Bacillati</taxon>
        <taxon>Actinomycetota</taxon>
        <taxon>Actinomycetes</taxon>
        <taxon>Micrococcales</taxon>
        <taxon>Microbacteriaceae</taxon>
        <taxon>Clavibacter</taxon>
    </lineage>
</organism>
<dbReference type="InterPro" id="IPR008030">
    <property type="entry name" value="NmrA-like"/>
</dbReference>
<dbReference type="RefSeq" id="WP_191146678.1">
    <property type="nucleotide sequence ID" value="NZ_CP061274.1"/>
</dbReference>
<keyword evidence="5" id="KW-1185">Reference proteome</keyword>
<comment type="similarity">
    <text evidence="1">Belongs to the NmrA-type oxidoreductase family.</text>
</comment>
<dbReference type="PANTHER" id="PTHR42748">
    <property type="entry name" value="NITROGEN METABOLITE REPRESSION PROTEIN NMRA FAMILY MEMBER"/>
    <property type="match status" value="1"/>
</dbReference>
<dbReference type="Gene3D" id="3.40.50.720">
    <property type="entry name" value="NAD(P)-binding Rossmann-like Domain"/>
    <property type="match status" value="1"/>
</dbReference>
<gene>
    <name evidence="4" type="ORF">H9X71_08335</name>
</gene>